<reference evidence="1 2" key="1">
    <citation type="journal article" date="2019" name="G3 (Bethesda)">
        <title>Sequencing of a Wild Apple (Malus baccata) Genome Unravels the Differences Between Cultivated and Wild Apple Species Regarding Disease Resistance and Cold Tolerance.</title>
        <authorList>
            <person name="Chen X."/>
        </authorList>
    </citation>
    <scope>NUCLEOTIDE SEQUENCE [LARGE SCALE GENOMIC DNA]</scope>
    <source>
        <strain evidence="2">cv. Shandingzi</strain>
        <tissue evidence="1">Leaves</tissue>
    </source>
</reference>
<proteinExistence type="predicted"/>
<dbReference type="Proteomes" id="UP000315295">
    <property type="component" value="Unassembled WGS sequence"/>
</dbReference>
<keyword evidence="2" id="KW-1185">Reference proteome</keyword>
<evidence type="ECO:0000313" key="1">
    <source>
        <dbReference type="EMBL" id="TQD72329.1"/>
    </source>
</evidence>
<organism evidence="1 2">
    <name type="scientific">Malus baccata</name>
    <name type="common">Siberian crab apple</name>
    <name type="synonym">Pyrus baccata</name>
    <dbReference type="NCBI Taxonomy" id="106549"/>
    <lineage>
        <taxon>Eukaryota</taxon>
        <taxon>Viridiplantae</taxon>
        <taxon>Streptophyta</taxon>
        <taxon>Embryophyta</taxon>
        <taxon>Tracheophyta</taxon>
        <taxon>Spermatophyta</taxon>
        <taxon>Magnoliopsida</taxon>
        <taxon>eudicotyledons</taxon>
        <taxon>Gunneridae</taxon>
        <taxon>Pentapetalae</taxon>
        <taxon>rosids</taxon>
        <taxon>fabids</taxon>
        <taxon>Rosales</taxon>
        <taxon>Rosaceae</taxon>
        <taxon>Amygdaloideae</taxon>
        <taxon>Maleae</taxon>
        <taxon>Malus</taxon>
    </lineage>
</organism>
<accession>A0A540KDQ9</accession>
<protein>
    <submittedName>
        <fullName evidence="1">Uncharacterized protein</fullName>
    </submittedName>
</protein>
<name>A0A540KDQ9_MALBA</name>
<comment type="caution">
    <text evidence="1">The sequence shown here is derived from an EMBL/GenBank/DDBJ whole genome shotgun (WGS) entry which is preliminary data.</text>
</comment>
<gene>
    <name evidence="1" type="ORF">C1H46_042143</name>
</gene>
<sequence length="129" mass="14837">MTSHQLSAWEATHQTIAQHYHSNKDVRIVICPTSYYQFRSSYNFTAFPSTFGKCNARPVSFVPLPNANEDFSKSDLIAPLLKQGSWVIPYDSFERRILVFRWVSKESYGITQDPCFNKGAMRSDLEKSC</sequence>
<dbReference type="EMBL" id="VIEB01001420">
    <property type="protein sequence ID" value="TQD72329.1"/>
    <property type="molecule type" value="Genomic_DNA"/>
</dbReference>
<dbReference type="AlphaFoldDB" id="A0A540KDQ9"/>
<evidence type="ECO:0000313" key="2">
    <source>
        <dbReference type="Proteomes" id="UP000315295"/>
    </source>
</evidence>